<evidence type="ECO:0000256" key="7">
    <source>
        <dbReference type="ARBA" id="ARBA00022792"/>
    </source>
</evidence>
<dbReference type="GO" id="GO:0005758">
    <property type="term" value="C:mitochondrial intermembrane space"/>
    <property type="evidence" value="ECO:0007669"/>
    <property type="project" value="UniProtKB-SubCell"/>
</dbReference>
<dbReference type="Pfam" id="PF13405">
    <property type="entry name" value="EF-hand_6"/>
    <property type="match status" value="1"/>
</dbReference>
<evidence type="ECO:0000256" key="8">
    <source>
        <dbReference type="ARBA" id="ARBA00022837"/>
    </source>
</evidence>
<evidence type="ECO:0000256" key="3">
    <source>
        <dbReference type="ARBA" id="ARBA00022448"/>
    </source>
</evidence>
<evidence type="ECO:0000256" key="11">
    <source>
        <dbReference type="ARBA" id="ARBA00023128"/>
    </source>
</evidence>
<keyword evidence="7" id="KW-0999">Mitochondrion inner membrane</keyword>
<sequence>MRRFPINLVRNRFSRFGGRQGFNKDETLSGFILAGAVTAVAISAHAHGFYVQCENSRKPSDKQNVTDTTQYTARIEEYWKHAKSLHSPSARFHAFASRQTASSNLHQVPAMTFTDFIASFLVPRFRLSDLNPNRVHESEFLGNADGLITFEEYLAIIHLLQIPKIHFDVAFSIFDLDGDDAVDKAEFCHVMENLLRSQQDASSTCTSIDIEKTFTRLIAHLFEDSKSISSTEFENVLDTLRTQLLHEEFEVYATQPLKNHEYSISVHDFAITLIAGCEPHQLKLYLNRLSKLHASKERVNWTEFYNFHFHIQHNLRDIQLALELAGKDEITETDFIRAVAIVCEIELSYPVMQQIFHVFDRNGNGLLDRSELLHMLQLRDSSNFCKAELDSKMQRFWHCLEAK</sequence>
<keyword evidence="8" id="KW-0106">Calcium</keyword>
<keyword evidence="5" id="KW-0479">Metal-binding</keyword>
<gene>
    <name evidence="15" type="primary">AlNc14C40G3424</name>
    <name evidence="15" type="ORF">ALNC14_039220</name>
</gene>
<reference evidence="15" key="2">
    <citation type="submission" date="2011-02" db="EMBL/GenBank/DDBJ databases">
        <authorList>
            <person name="MacLean D."/>
        </authorList>
    </citation>
    <scope>NUCLEOTIDE SEQUENCE</scope>
</reference>
<feature type="domain" description="EF-hand" evidence="14">
    <location>
        <begin position="162"/>
        <end position="197"/>
    </location>
</feature>
<dbReference type="PANTHER" id="PTHR12294:SF1">
    <property type="entry name" value="CALCIUM UPTAKE PROTEIN 1, MITOCHONDRIAL"/>
    <property type="match status" value="1"/>
</dbReference>
<evidence type="ECO:0000259" key="14">
    <source>
        <dbReference type="PROSITE" id="PS50222"/>
    </source>
</evidence>
<dbReference type="HOGENOM" id="CLU_047904_0_0_1"/>
<dbReference type="PROSITE" id="PS50222">
    <property type="entry name" value="EF_HAND_2"/>
    <property type="match status" value="2"/>
</dbReference>
<dbReference type="InterPro" id="IPR011992">
    <property type="entry name" value="EF-hand-dom_pair"/>
</dbReference>
<evidence type="ECO:0000256" key="1">
    <source>
        <dbReference type="ARBA" id="ARBA00004273"/>
    </source>
</evidence>
<keyword evidence="6" id="KW-0677">Repeat</keyword>
<name>F0W9G5_9STRA</name>
<evidence type="ECO:0000256" key="5">
    <source>
        <dbReference type="ARBA" id="ARBA00022723"/>
    </source>
</evidence>
<proteinExistence type="inferred from homology"/>
<dbReference type="SUPFAM" id="SSF47473">
    <property type="entry name" value="EF-hand"/>
    <property type="match status" value="2"/>
</dbReference>
<comment type="subcellular location">
    <subcellularLocation>
        <location evidence="1">Mitochondrion inner membrane</location>
    </subcellularLocation>
    <subcellularLocation>
        <location evidence="2">Mitochondrion intermembrane space</location>
    </subcellularLocation>
</comment>
<dbReference type="GO" id="GO:0051560">
    <property type="term" value="P:mitochondrial calcium ion homeostasis"/>
    <property type="evidence" value="ECO:0007669"/>
    <property type="project" value="TreeGrafter"/>
</dbReference>
<protein>
    <submittedName>
        <fullName evidence="15">Uncharacterized protein AlNc14C40G3424</fullName>
    </submittedName>
</protein>
<dbReference type="EMBL" id="FR824085">
    <property type="protein sequence ID" value="CCA17779.1"/>
    <property type="molecule type" value="Genomic_DNA"/>
</dbReference>
<organism evidence="15">
    <name type="scientific">Albugo laibachii Nc14</name>
    <dbReference type="NCBI Taxonomy" id="890382"/>
    <lineage>
        <taxon>Eukaryota</taxon>
        <taxon>Sar</taxon>
        <taxon>Stramenopiles</taxon>
        <taxon>Oomycota</taxon>
        <taxon>Peronosporomycetes</taxon>
        <taxon>Albuginales</taxon>
        <taxon>Albuginaceae</taxon>
        <taxon>Albugo</taxon>
    </lineage>
</organism>
<accession>F0W9G5</accession>
<evidence type="ECO:0000313" key="15">
    <source>
        <dbReference type="EMBL" id="CCA17779.1"/>
    </source>
</evidence>
<evidence type="ECO:0000256" key="12">
    <source>
        <dbReference type="ARBA" id="ARBA00023136"/>
    </source>
</evidence>
<dbReference type="GO" id="GO:0036444">
    <property type="term" value="P:calcium import into the mitochondrion"/>
    <property type="evidence" value="ECO:0007669"/>
    <property type="project" value="TreeGrafter"/>
</dbReference>
<keyword evidence="9" id="KW-0809">Transit peptide</keyword>
<dbReference type="Pfam" id="PF13833">
    <property type="entry name" value="EF-hand_8"/>
    <property type="match status" value="1"/>
</dbReference>
<evidence type="ECO:0000256" key="4">
    <source>
        <dbReference type="ARBA" id="ARBA00022568"/>
    </source>
</evidence>
<dbReference type="PROSITE" id="PS00018">
    <property type="entry name" value="EF_HAND_1"/>
    <property type="match status" value="2"/>
</dbReference>
<feature type="domain" description="EF-hand" evidence="14">
    <location>
        <begin position="347"/>
        <end position="382"/>
    </location>
</feature>
<evidence type="ECO:0000256" key="13">
    <source>
        <dbReference type="ARBA" id="ARBA00038333"/>
    </source>
</evidence>
<evidence type="ECO:0000256" key="6">
    <source>
        <dbReference type="ARBA" id="ARBA00022737"/>
    </source>
</evidence>
<dbReference type="GO" id="GO:0005509">
    <property type="term" value="F:calcium ion binding"/>
    <property type="evidence" value="ECO:0007669"/>
    <property type="project" value="InterPro"/>
</dbReference>
<dbReference type="SMART" id="SM00054">
    <property type="entry name" value="EFh"/>
    <property type="match status" value="2"/>
</dbReference>
<keyword evidence="10" id="KW-0406">Ion transport</keyword>
<keyword evidence="4" id="KW-0109">Calcium transport</keyword>
<dbReference type="Gene3D" id="1.10.238.10">
    <property type="entry name" value="EF-hand"/>
    <property type="match status" value="2"/>
</dbReference>
<evidence type="ECO:0000256" key="10">
    <source>
        <dbReference type="ARBA" id="ARBA00023065"/>
    </source>
</evidence>
<dbReference type="InterPro" id="IPR039800">
    <property type="entry name" value="MICU1/2/3"/>
</dbReference>
<keyword evidence="12" id="KW-0472">Membrane</keyword>
<dbReference type="InterPro" id="IPR002048">
    <property type="entry name" value="EF_hand_dom"/>
</dbReference>
<keyword evidence="11" id="KW-0496">Mitochondrion</keyword>
<evidence type="ECO:0000256" key="2">
    <source>
        <dbReference type="ARBA" id="ARBA00004569"/>
    </source>
</evidence>
<keyword evidence="3" id="KW-0813">Transport</keyword>
<comment type="similarity">
    <text evidence="13">Belongs to the MICU1 family. MICU1 subfamily.</text>
</comment>
<dbReference type="GO" id="GO:1990246">
    <property type="term" value="C:uniplex complex"/>
    <property type="evidence" value="ECO:0007669"/>
    <property type="project" value="TreeGrafter"/>
</dbReference>
<reference evidence="15" key="1">
    <citation type="journal article" date="2011" name="PLoS Biol.">
        <title>Gene gain and loss during evolution of obligate parasitism in the white rust pathogen of Arabidopsis thaliana.</title>
        <authorList>
            <person name="Kemen E."/>
            <person name="Gardiner A."/>
            <person name="Schultz-Larsen T."/>
            <person name="Kemen A.C."/>
            <person name="Balmuth A.L."/>
            <person name="Robert-Seilaniantz A."/>
            <person name="Bailey K."/>
            <person name="Holub E."/>
            <person name="Studholme D.J."/>
            <person name="Maclean D."/>
            <person name="Jones J.D."/>
        </authorList>
    </citation>
    <scope>NUCLEOTIDE SEQUENCE</scope>
</reference>
<dbReference type="InterPro" id="IPR018247">
    <property type="entry name" value="EF_Hand_1_Ca_BS"/>
</dbReference>
<dbReference type="AlphaFoldDB" id="F0W9G5"/>
<evidence type="ECO:0000256" key="9">
    <source>
        <dbReference type="ARBA" id="ARBA00022946"/>
    </source>
</evidence>
<dbReference type="PANTHER" id="PTHR12294">
    <property type="entry name" value="EF HAND DOMAIN FAMILY A1,A2-RELATED"/>
    <property type="match status" value="1"/>
</dbReference>